<sequence>MVGTIPTMRSILIHLLTPTTTTPATQAFRKGAFCGRRQILHQQTTCLFSKLGVYSRKIDRSSRLSTITNSMSMTTCSKKWRGTIAKVTGQEEKQFLGCSMLRGVIGYPENTIFLRRRA</sequence>
<protein>
    <submittedName>
        <fullName evidence="1">Putative secreted protein</fullName>
    </submittedName>
</protein>
<name>A0A090X9G2_IXORI</name>
<organism evidence="1">
    <name type="scientific">Ixodes ricinus</name>
    <name type="common">Common tick</name>
    <name type="synonym">Acarus ricinus</name>
    <dbReference type="NCBI Taxonomy" id="34613"/>
    <lineage>
        <taxon>Eukaryota</taxon>
        <taxon>Metazoa</taxon>
        <taxon>Ecdysozoa</taxon>
        <taxon>Arthropoda</taxon>
        <taxon>Chelicerata</taxon>
        <taxon>Arachnida</taxon>
        <taxon>Acari</taxon>
        <taxon>Parasitiformes</taxon>
        <taxon>Ixodida</taxon>
        <taxon>Ixodoidea</taxon>
        <taxon>Ixodidae</taxon>
        <taxon>Ixodinae</taxon>
        <taxon>Ixodes</taxon>
    </lineage>
</organism>
<evidence type="ECO:0000313" key="1">
    <source>
        <dbReference type="EMBL" id="JAC93351.1"/>
    </source>
</evidence>
<proteinExistence type="evidence at transcript level"/>
<accession>A0A090X9G2</accession>
<dbReference type="AlphaFoldDB" id="A0A090X9G2"/>
<reference evidence="1" key="1">
    <citation type="journal article" date="2015" name="PLoS Negl. Trop. Dis.">
        <title>Deep Sequencing Analysis of the Ixodes ricinus Haemocytome.</title>
        <authorList>
            <person name="Kotsyfakis M."/>
            <person name="Kopacek P."/>
            <person name="Franta Z."/>
            <person name="Pedra J.H."/>
            <person name="Ribeiro J.M."/>
        </authorList>
    </citation>
    <scope>NUCLEOTIDE SEQUENCE</scope>
</reference>
<dbReference type="EMBL" id="GBIH01001359">
    <property type="protein sequence ID" value="JAC93351.1"/>
    <property type="molecule type" value="mRNA"/>
</dbReference>